<dbReference type="EMBL" id="QUZU01000010">
    <property type="protein sequence ID" value="TFY89775.1"/>
    <property type="molecule type" value="Genomic_DNA"/>
</dbReference>
<evidence type="ECO:0000313" key="1">
    <source>
        <dbReference type="EMBL" id="TFY89775.1"/>
    </source>
</evidence>
<keyword evidence="2" id="KW-1185">Reference proteome</keyword>
<evidence type="ECO:0000313" key="2">
    <source>
        <dbReference type="Proteomes" id="UP000297391"/>
    </source>
</evidence>
<proteinExistence type="predicted"/>
<dbReference type="AlphaFoldDB" id="A0A4Z0ASU6"/>
<sequence length="62" mass="6713">MPGLPLSRASPLPHLNAFQSWNSVKCGSGLAREGAGTVTTYFAGTKKRPRPFDRGRFSFSLS</sequence>
<organism evidence="1 2">
    <name type="scientific">Pseudomonas kairouanensis</name>
    <dbReference type="NCBI Taxonomy" id="2293832"/>
    <lineage>
        <taxon>Bacteria</taxon>
        <taxon>Pseudomonadati</taxon>
        <taxon>Pseudomonadota</taxon>
        <taxon>Gammaproteobacteria</taxon>
        <taxon>Pseudomonadales</taxon>
        <taxon>Pseudomonadaceae</taxon>
        <taxon>Pseudomonas</taxon>
    </lineage>
</organism>
<name>A0A4Z0ASU6_9PSED</name>
<comment type="caution">
    <text evidence="1">The sequence shown here is derived from an EMBL/GenBank/DDBJ whole genome shotgun (WGS) entry which is preliminary data.</text>
</comment>
<accession>A0A4Z0ASU6</accession>
<gene>
    <name evidence="1" type="ORF">DYL59_10575</name>
</gene>
<reference evidence="1 2" key="1">
    <citation type="journal article" date="2019" name="Syst. Appl. Microbiol.">
        <title>New species of pathogenic Pseudomonas isolated from citrus in Tunisia: Proposal of Pseudomonas kairouanensis sp. nov. and Pseudomonas nabeulensis sp. nov.</title>
        <authorList>
            <person name="Oueslati M."/>
            <person name="Mulet M."/>
            <person name="Gomila M."/>
            <person name="Berge O."/>
            <person name="Hajlaoui M.R."/>
            <person name="Lalucat J."/>
            <person name="Sadfi-Zouaoui N."/>
            <person name="Garcia-Valdes E."/>
        </authorList>
    </citation>
    <scope>NUCLEOTIDE SEQUENCE [LARGE SCALE GENOMIC DNA]</scope>
    <source>
        <strain evidence="1 2">KC12</strain>
    </source>
</reference>
<dbReference type="Proteomes" id="UP000297391">
    <property type="component" value="Unassembled WGS sequence"/>
</dbReference>
<dbReference type="OrthoDB" id="7032165at2"/>
<protein>
    <submittedName>
        <fullName evidence="1">Uncharacterized protein</fullName>
    </submittedName>
</protein>